<dbReference type="AlphaFoldDB" id="A0A067QDB5"/>
<evidence type="ECO:0000313" key="2">
    <source>
        <dbReference type="EMBL" id="KDQ64175.1"/>
    </source>
</evidence>
<dbReference type="Pfam" id="PF13391">
    <property type="entry name" value="HNH_2"/>
    <property type="match status" value="1"/>
</dbReference>
<dbReference type="EMBL" id="KL197709">
    <property type="protein sequence ID" value="KDQ64175.1"/>
    <property type="molecule type" value="Genomic_DNA"/>
</dbReference>
<proteinExistence type="predicted"/>
<reference evidence="3" key="1">
    <citation type="journal article" date="2014" name="Proc. Natl. Acad. Sci. U.S.A.">
        <title>Extensive sampling of basidiomycete genomes demonstrates inadequacy of the white-rot/brown-rot paradigm for wood decay fungi.</title>
        <authorList>
            <person name="Riley R."/>
            <person name="Salamov A.A."/>
            <person name="Brown D.W."/>
            <person name="Nagy L.G."/>
            <person name="Floudas D."/>
            <person name="Held B.W."/>
            <person name="Levasseur A."/>
            <person name="Lombard V."/>
            <person name="Morin E."/>
            <person name="Otillar R."/>
            <person name="Lindquist E.A."/>
            <person name="Sun H."/>
            <person name="LaButti K.M."/>
            <person name="Schmutz J."/>
            <person name="Jabbour D."/>
            <person name="Luo H."/>
            <person name="Baker S.E."/>
            <person name="Pisabarro A.G."/>
            <person name="Walton J.D."/>
            <person name="Blanchette R.A."/>
            <person name="Henrissat B."/>
            <person name="Martin F."/>
            <person name="Cullen D."/>
            <person name="Hibbett D.S."/>
            <person name="Grigoriev I.V."/>
        </authorList>
    </citation>
    <scope>NUCLEOTIDE SEQUENCE [LARGE SCALE GENOMIC DNA]</scope>
    <source>
        <strain evidence="3">MUCL 33604</strain>
    </source>
</reference>
<accession>A0A067QDB5</accession>
<gene>
    <name evidence="2" type="ORF">JAAARDRAFT_43339</name>
</gene>
<dbReference type="HOGENOM" id="CLU_070879_0_0_1"/>
<organism evidence="2 3">
    <name type="scientific">Jaapia argillacea MUCL 33604</name>
    <dbReference type="NCBI Taxonomy" id="933084"/>
    <lineage>
        <taxon>Eukaryota</taxon>
        <taxon>Fungi</taxon>
        <taxon>Dikarya</taxon>
        <taxon>Basidiomycota</taxon>
        <taxon>Agaricomycotina</taxon>
        <taxon>Agaricomycetes</taxon>
        <taxon>Agaricomycetidae</taxon>
        <taxon>Jaapiales</taxon>
        <taxon>Jaapiaceae</taxon>
        <taxon>Jaapia</taxon>
    </lineage>
</organism>
<protein>
    <recommendedName>
        <fullName evidence="1">HNH nuclease domain-containing protein</fullName>
    </recommendedName>
</protein>
<evidence type="ECO:0000259" key="1">
    <source>
        <dbReference type="Pfam" id="PF13391"/>
    </source>
</evidence>
<sequence length="320" mass="36214">MPLAGRCCANLGLLVWRRFTRRQPHVNFQFQPVVLLSCEFEPQQWAHEILVFLRNRETNELDEGLKPLCDLATEYLNHLLIAARNPGGKKTPQDSTNPTPDLIRLQSIERLLSEATTGRKQSALEELVYRRDGYHCALTHYSFKPPGNFVVPRCAHILPFSFRDKPLILRALDAFTVREITAEVVQANVNHPSNAFNVESNAHESFDRLEWGIEALQQTGASTPQMLSQQWKYSFREIRNCAATVCPEDGDEIVFCDGNTGSMIGRPIPSFCNLKLALARVMEASGVSDIITELYGYDDDDEEIVNQPVYLEPPPDIRVT</sequence>
<name>A0A067QDB5_9AGAM</name>
<dbReference type="InParanoid" id="A0A067QDB5"/>
<keyword evidence="3" id="KW-1185">Reference proteome</keyword>
<dbReference type="Proteomes" id="UP000027265">
    <property type="component" value="Unassembled WGS sequence"/>
</dbReference>
<dbReference type="OrthoDB" id="2833246at2759"/>
<evidence type="ECO:0000313" key="3">
    <source>
        <dbReference type="Proteomes" id="UP000027265"/>
    </source>
</evidence>
<feature type="domain" description="HNH nuclease" evidence="1">
    <location>
        <begin position="136"/>
        <end position="214"/>
    </location>
</feature>
<dbReference type="STRING" id="933084.A0A067QDB5"/>
<dbReference type="InterPro" id="IPR003615">
    <property type="entry name" value="HNH_nuc"/>
</dbReference>